<dbReference type="PANTHER" id="PTHR11550:SF34">
    <property type="entry name" value="CTP SYNTHASE"/>
    <property type="match status" value="1"/>
</dbReference>
<dbReference type="OrthoDB" id="1739076at2759"/>
<evidence type="ECO:0000313" key="2">
    <source>
        <dbReference type="EMBL" id="ETO19911.1"/>
    </source>
</evidence>
<dbReference type="EMBL" id="ASPP01013164">
    <property type="protein sequence ID" value="ETO19911.1"/>
    <property type="molecule type" value="Genomic_DNA"/>
</dbReference>
<dbReference type="GO" id="GO:0006241">
    <property type="term" value="P:CTP biosynthetic process"/>
    <property type="evidence" value="ECO:0007669"/>
    <property type="project" value="TreeGrafter"/>
</dbReference>
<accession>X6N1J7</accession>
<dbReference type="GO" id="GO:0042802">
    <property type="term" value="F:identical protein binding"/>
    <property type="evidence" value="ECO:0007669"/>
    <property type="project" value="TreeGrafter"/>
</dbReference>
<evidence type="ECO:0000313" key="3">
    <source>
        <dbReference type="Proteomes" id="UP000023152"/>
    </source>
</evidence>
<gene>
    <name evidence="2" type="ORF">RFI_17309</name>
</gene>
<comment type="caution">
    <text evidence="2">The sequence shown here is derived from an EMBL/GenBank/DDBJ whole genome shotgun (WGS) entry which is preliminary data.</text>
</comment>
<feature type="domain" description="CTP synthase N-terminal" evidence="1">
    <location>
        <begin position="141"/>
        <end position="194"/>
    </location>
</feature>
<dbReference type="AlphaFoldDB" id="X6N1J7"/>
<dbReference type="GO" id="GO:0003883">
    <property type="term" value="F:CTP synthase activity"/>
    <property type="evidence" value="ECO:0007669"/>
    <property type="project" value="InterPro"/>
</dbReference>
<dbReference type="InterPro" id="IPR004468">
    <property type="entry name" value="CTP_synthase"/>
</dbReference>
<dbReference type="Gene3D" id="3.40.50.300">
    <property type="entry name" value="P-loop containing nucleotide triphosphate hydrolases"/>
    <property type="match status" value="2"/>
</dbReference>
<protein>
    <recommendedName>
        <fullName evidence="1">CTP synthase N-terminal domain-containing protein</fullName>
    </recommendedName>
</protein>
<dbReference type="Pfam" id="PF06418">
    <property type="entry name" value="CTP_synth_N"/>
    <property type="match status" value="2"/>
</dbReference>
<dbReference type="SUPFAM" id="SSF52540">
    <property type="entry name" value="P-loop containing nucleoside triphosphate hydrolases"/>
    <property type="match status" value="2"/>
</dbReference>
<proteinExistence type="predicted"/>
<dbReference type="GO" id="GO:0019856">
    <property type="term" value="P:pyrimidine nucleobase biosynthetic process"/>
    <property type="evidence" value="ECO:0007669"/>
    <property type="project" value="TreeGrafter"/>
</dbReference>
<keyword evidence="3" id="KW-1185">Reference proteome</keyword>
<dbReference type="InterPro" id="IPR027417">
    <property type="entry name" value="P-loop_NTPase"/>
</dbReference>
<dbReference type="InterPro" id="IPR017456">
    <property type="entry name" value="CTP_synthase_N"/>
</dbReference>
<sequence>MKFVVVTGGVVSGIGKGITASSIGRILKECNLKDQEDCKINNKSLTKQNERNEITIGTMSPYEHGEVYVLDDGGEVDLDLGNYERFLDVRLTKDHNITTGKIYKHVLTFIYNTKKKKRGGRGKQKKKKKSFDNECLYTYNNNTGGYLGKTVQMIPHVTDATKNWITRVSQVDVDGSNQSPDVCIIELGGTVGALCAFVHKRHFVVVVVVIVVG</sequence>
<dbReference type="Proteomes" id="UP000023152">
    <property type="component" value="Unassembled WGS sequence"/>
</dbReference>
<name>X6N1J7_RETFI</name>
<evidence type="ECO:0000259" key="1">
    <source>
        <dbReference type="Pfam" id="PF06418"/>
    </source>
</evidence>
<reference evidence="2 3" key="1">
    <citation type="journal article" date="2013" name="Curr. Biol.">
        <title>The Genome of the Foraminiferan Reticulomyxa filosa.</title>
        <authorList>
            <person name="Glockner G."/>
            <person name="Hulsmann N."/>
            <person name="Schleicher M."/>
            <person name="Noegel A.A."/>
            <person name="Eichinger L."/>
            <person name="Gallinger C."/>
            <person name="Pawlowski J."/>
            <person name="Sierra R."/>
            <person name="Euteneuer U."/>
            <person name="Pillet L."/>
            <person name="Moustafa A."/>
            <person name="Platzer M."/>
            <person name="Groth M."/>
            <person name="Szafranski K."/>
            <person name="Schliwa M."/>
        </authorList>
    </citation>
    <scope>NUCLEOTIDE SEQUENCE [LARGE SCALE GENOMIC DNA]</scope>
</reference>
<feature type="domain" description="CTP synthase N-terminal" evidence="1">
    <location>
        <begin position="2"/>
        <end position="108"/>
    </location>
</feature>
<dbReference type="PANTHER" id="PTHR11550">
    <property type="entry name" value="CTP SYNTHASE"/>
    <property type="match status" value="1"/>
</dbReference>
<organism evidence="2 3">
    <name type="scientific">Reticulomyxa filosa</name>
    <dbReference type="NCBI Taxonomy" id="46433"/>
    <lineage>
        <taxon>Eukaryota</taxon>
        <taxon>Sar</taxon>
        <taxon>Rhizaria</taxon>
        <taxon>Retaria</taxon>
        <taxon>Foraminifera</taxon>
        <taxon>Monothalamids</taxon>
        <taxon>Reticulomyxidae</taxon>
        <taxon>Reticulomyxa</taxon>
    </lineage>
</organism>